<evidence type="ECO:0000259" key="12">
    <source>
        <dbReference type="PROSITE" id="PS51278"/>
    </source>
</evidence>
<dbReference type="AlphaFoldDB" id="A0A8T4KTF8"/>
<dbReference type="InterPro" id="IPR035466">
    <property type="entry name" value="GlmS/AgaS_SIS"/>
</dbReference>
<dbReference type="GO" id="GO:0006487">
    <property type="term" value="P:protein N-linked glycosylation"/>
    <property type="evidence" value="ECO:0007669"/>
    <property type="project" value="TreeGrafter"/>
</dbReference>
<dbReference type="PROSITE" id="PS51278">
    <property type="entry name" value="GATASE_TYPE_2"/>
    <property type="match status" value="1"/>
</dbReference>
<evidence type="ECO:0000256" key="10">
    <source>
        <dbReference type="ARBA" id="ARBA00055466"/>
    </source>
</evidence>
<keyword evidence="8" id="KW-0677">Repeat</keyword>
<dbReference type="GO" id="GO:0005829">
    <property type="term" value="C:cytosol"/>
    <property type="evidence" value="ECO:0007669"/>
    <property type="project" value="TreeGrafter"/>
</dbReference>
<evidence type="ECO:0000256" key="5">
    <source>
        <dbReference type="ARBA" id="ARBA00022490"/>
    </source>
</evidence>
<dbReference type="SUPFAM" id="SSF56235">
    <property type="entry name" value="N-terminal nucleophile aminohydrolases (Ntn hydrolases)"/>
    <property type="match status" value="1"/>
</dbReference>
<dbReference type="FunFam" id="3.60.20.10:FF:000006">
    <property type="entry name" value="Glutamine--fructose-6-phosphate aminotransferase [isomerizing]"/>
    <property type="match status" value="1"/>
</dbReference>
<dbReference type="GO" id="GO:0006002">
    <property type="term" value="P:fructose 6-phosphate metabolic process"/>
    <property type="evidence" value="ECO:0007669"/>
    <property type="project" value="TreeGrafter"/>
</dbReference>
<dbReference type="InterPro" id="IPR005855">
    <property type="entry name" value="GFAT"/>
</dbReference>
<keyword evidence="9" id="KW-0315">Glutamine amidotransferase</keyword>
<dbReference type="Gene3D" id="3.60.20.10">
    <property type="entry name" value="Glutamine Phosphoribosylpyrophosphate, subunit 1, domain 1"/>
    <property type="match status" value="1"/>
</dbReference>
<feature type="domain" description="SIS" evidence="13">
    <location>
        <begin position="289"/>
        <end position="428"/>
    </location>
</feature>
<comment type="function">
    <text evidence="10 11">Catalyzes the first step in hexosamine metabolism, converting fructose-6P into glucosamine-6P using glutamine as a nitrogen source.</text>
</comment>
<feature type="domain" description="SIS" evidence="13">
    <location>
        <begin position="460"/>
        <end position="601"/>
    </location>
</feature>
<dbReference type="Proteomes" id="UP000677687">
    <property type="component" value="Unassembled WGS sequence"/>
</dbReference>
<evidence type="ECO:0000256" key="8">
    <source>
        <dbReference type="ARBA" id="ARBA00022737"/>
    </source>
</evidence>
<dbReference type="GO" id="GO:0005975">
    <property type="term" value="P:carbohydrate metabolic process"/>
    <property type="evidence" value="ECO:0007669"/>
    <property type="project" value="UniProtKB-UniRule"/>
</dbReference>
<dbReference type="Pfam" id="PF01380">
    <property type="entry name" value="SIS"/>
    <property type="match status" value="2"/>
</dbReference>
<keyword evidence="5 11" id="KW-0963">Cytoplasm</keyword>
<sequence length="611" mass="67525">MCGIIGYLGKQNSLPIILEGLKRMEYRGYDSAGVALLVDRELKVFKKEGKLDNLKKVLFGFNPQSFIGLGHIRWATHGVPSDLNAHPHVDCQGRLAIVHNGIVENMADLKKELLEQGHQIKSQTDSELIAHLIESHYTGNNLVEAVRQALDRIKGTYGLAILSKTEPEKLVVARLSSPLILGLIPSGGYLIASDVTAMLPFTKEVVYLEDDEIAEVSVDSYKIYKSGETENLIRQSQSVDWDVAEAEKGGYDHFMLKEISEEPRAIADSLRGRLLVEEGNVKLGGLIDVMDRLQEARRIIFVACGTAHYAGRIGEYLIESQVGMPAEVEYASEFRYREAVLEEGTIVIAVSQSGETADTLAAIRQAKKLGALTLGIVNNVGSSITRETAAGVYNHIGPEISVASTKAFVSQLVILVLLTILLGRQRRMSQEKARKIIEELQALPIKAEKIIVLKDQLEKIAQKYYNSRDFIFIGRKLNYPIALEGALKLKEISYIHAEGYPAGELKHGPLALIDETWPVVCLIPQDSVYEKNLSNIQEIKARNGKVIAIATEGDPKIAELADEVVYVPKTLEILYPILTVIPLQLLAYFIAKKKGCPIDQPRNLAKSVTVE</sequence>
<proteinExistence type="inferred from homology"/>
<reference evidence="14" key="2">
    <citation type="submission" date="2021-05" db="EMBL/GenBank/DDBJ databases">
        <title>Protein family content uncovers lineage relationships and bacterial pathway maintenance mechanisms in DPANN archaea.</title>
        <authorList>
            <person name="Castelle C.J."/>
            <person name="Meheust R."/>
            <person name="Jaffe A.L."/>
            <person name="Seitz K."/>
            <person name="Gong X."/>
            <person name="Baker B.J."/>
            <person name="Banfield J.F."/>
        </authorList>
    </citation>
    <scope>NUCLEOTIDE SEQUENCE</scope>
    <source>
        <strain evidence="14">RIFCSPHIGHO2_01_FULL_AR10_44_11</strain>
    </source>
</reference>
<dbReference type="PANTHER" id="PTHR10937:SF0">
    <property type="entry name" value="GLUTAMINE--FRUCTOSE-6-PHOSPHATE TRANSAMINASE (ISOMERIZING)"/>
    <property type="match status" value="1"/>
</dbReference>
<feature type="domain" description="Glutamine amidotransferase type-2" evidence="12">
    <location>
        <begin position="2"/>
        <end position="219"/>
    </location>
</feature>
<name>A0A8T4KTF8_9ARCH</name>
<evidence type="ECO:0000259" key="13">
    <source>
        <dbReference type="PROSITE" id="PS51464"/>
    </source>
</evidence>
<dbReference type="GO" id="GO:0004360">
    <property type="term" value="F:glutamine-fructose-6-phosphate transaminase (isomerizing) activity"/>
    <property type="evidence" value="ECO:0007669"/>
    <property type="project" value="UniProtKB-UniRule"/>
</dbReference>
<dbReference type="GO" id="GO:0006047">
    <property type="term" value="P:UDP-N-acetylglucosamine metabolic process"/>
    <property type="evidence" value="ECO:0007669"/>
    <property type="project" value="TreeGrafter"/>
</dbReference>
<dbReference type="NCBIfam" id="NF001484">
    <property type="entry name" value="PRK00331.1"/>
    <property type="match status" value="1"/>
</dbReference>
<evidence type="ECO:0000256" key="2">
    <source>
        <dbReference type="ARBA" id="ARBA00004496"/>
    </source>
</evidence>
<evidence type="ECO:0000256" key="11">
    <source>
        <dbReference type="HAMAP-Rule" id="MF_00164"/>
    </source>
</evidence>
<dbReference type="HAMAP" id="MF_00164">
    <property type="entry name" value="GlmS"/>
    <property type="match status" value="1"/>
</dbReference>
<reference evidence="14" key="1">
    <citation type="submission" date="2021-03" db="EMBL/GenBank/DDBJ databases">
        <authorList>
            <person name="Jaffe A."/>
        </authorList>
    </citation>
    <scope>NUCLEOTIDE SEQUENCE</scope>
    <source>
        <strain evidence="14">RIFCSPHIGHO2_01_FULL_AR10_44_11</strain>
    </source>
</reference>
<protein>
    <recommendedName>
        <fullName evidence="4 11">Glutamine--fructose-6-phosphate aminotransferase [isomerizing]</fullName>
        <ecNumber evidence="3 11">2.6.1.16</ecNumber>
    </recommendedName>
    <alternativeName>
        <fullName evidence="11">D-fructose-6-phosphate amidotransferase</fullName>
    </alternativeName>
    <alternativeName>
        <fullName evidence="11">GFAT</fullName>
    </alternativeName>
    <alternativeName>
        <fullName evidence="11">Glucosamine-6-phosphate synthase</fullName>
    </alternativeName>
    <alternativeName>
        <fullName evidence="11">Hexosephosphate aminotransferase</fullName>
    </alternativeName>
    <alternativeName>
        <fullName evidence="11">L-glutamine--D-fructose-6-phosphate amidotransferase</fullName>
    </alternativeName>
</protein>
<comment type="subunit">
    <text evidence="11">Homodimer.</text>
</comment>
<dbReference type="CDD" id="cd05009">
    <property type="entry name" value="SIS_GlmS_GlmD_2"/>
    <property type="match status" value="1"/>
</dbReference>
<evidence type="ECO:0000256" key="6">
    <source>
        <dbReference type="ARBA" id="ARBA00022576"/>
    </source>
</evidence>
<feature type="initiator methionine" description="Removed" evidence="11">
    <location>
        <position position="1"/>
    </location>
</feature>
<dbReference type="CDD" id="cd05008">
    <property type="entry name" value="SIS_GlmS_GlmD_1"/>
    <property type="match status" value="1"/>
</dbReference>
<dbReference type="InterPro" id="IPR017932">
    <property type="entry name" value="GATase_2_dom"/>
</dbReference>
<dbReference type="NCBIfam" id="TIGR01135">
    <property type="entry name" value="glmS"/>
    <property type="match status" value="1"/>
</dbReference>
<dbReference type="SUPFAM" id="SSF53697">
    <property type="entry name" value="SIS domain"/>
    <property type="match status" value="1"/>
</dbReference>
<comment type="subcellular location">
    <subcellularLocation>
        <location evidence="2 11">Cytoplasm</location>
    </subcellularLocation>
</comment>
<gene>
    <name evidence="11 14" type="primary">glmS</name>
    <name evidence="14" type="ORF">J4415_03485</name>
</gene>
<feature type="active site" description="For Fru-6P isomerization activity" evidence="11">
    <location>
        <position position="606"/>
    </location>
</feature>
<accession>A0A8T4KTF8</accession>
<feature type="active site" description="Nucleophile; for GATase activity" evidence="11">
    <location>
        <position position="2"/>
    </location>
</feature>
<evidence type="ECO:0000256" key="1">
    <source>
        <dbReference type="ARBA" id="ARBA00001031"/>
    </source>
</evidence>
<dbReference type="InterPro" id="IPR029055">
    <property type="entry name" value="Ntn_hydrolases_N"/>
</dbReference>
<dbReference type="PANTHER" id="PTHR10937">
    <property type="entry name" value="GLUCOSAMINE--FRUCTOSE-6-PHOSPHATE AMINOTRANSFERASE, ISOMERIZING"/>
    <property type="match status" value="1"/>
</dbReference>
<dbReference type="InterPro" id="IPR035490">
    <property type="entry name" value="GlmS/FrlB_SIS"/>
</dbReference>
<dbReference type="PROSITE" id="PS51464">
    <property type="entry name" value="SIS"/>
    <property type="match status" value="2"/>
</dbReference>
<keyword evidence="6 11" id="KW-0032">Aminotransferase</keyword>
<dbReference type="FunFam" id="3.40.50.10490:FF:000001">
    <property type="entry name" value="Glutamine--fructose-6-phosphate aminotransferase [isomerizing]"/>
    <property type="match status" value="1"/>
</dbReference>
<comment type="caution">
    <text evidence="14">The sequence shown here is derived from an EMBL/GenBank/DDBJ whole genome shotgun (WGS) entry which is preliminary data.</text>
</comment>
<dbReference type="GO" id="GO:0097367">
    <property type="term" value="F:carbohydrate derivative binding"/>
    <property type="evidence" value="ECO:0007669"/>
    <property type="project" value="InterPro"/>
</dbReference>
<organism evidence="14 15">
    <name type="scientific">Candidatus Iainarchaeum sp</name>
    <dbReference type="NCBI Taxonomy" id="3101447"/>
    <lineage>
        <taxon>Archaea</taxon>
        <taxon>Candidatus Iainarchaeota</taxon>
        <taxon>Candidatus Iainarchaeia</taxon>
        <taxon>Candidatus Iainarchaeales</taxon>
        <taxon>Candidatus Iainarchaeaceae</taxon>
        <taxon>Candidatus Iainarchaeum</taxon>
    </lineage>
</organism>
<evidence type="ECO:0000313" key="15">
    <source>
        <dbReference type="Proteomes" id="UP000677687"/>
    </source>
</evidence>
<dbReference type="EC" id="2.6.1.16" evidence="3 11"/>
<dbReference type="InterPro" id="IPR047084">
    <property type="entry name" value="GFAT_N"/>
</dbReference>
<dbReference type="Pfam" id="PF13522">
    <property type="entry name" value="GATase_6"/>
    <property type="match status" value="1"/>
</dbReference>
<dbReference type="InterPro" id="IPR046348">
    <property type="entry name" value="SIS_dom_sf"/>
</dbReference>
<evidence type="ECO:0000256" key="4">
    <source>
        <dbReference type="ARBA" id="ARBA00016090"/>
    </source>
</evidence>
<dbReference type="CDD" id="cd00714">
    <property type="entry name" value="GFAT"/>
    <property type="match status" value="1"/>
</dbReference>
<evidence type="ECO:0000256" key="9">
    <source>
        <dbReference type="ARBA" id="ARBA00022962"/>
    </source>
</evidence>
<evidence type="ECO:0000313" key="14">
    <source>
        <dbReference type="EMBL" id="MBS3057661.1"/>
    </source>
</evidence>
<keyword evidence="7 11" id="KW-0808">Transferase</keyword>
<dbReference type="InterPro" id="IPR001347">
    <property type="entry name" value="SIS_dom"/>
</dbReference>
<comment type="catalytic activity">
    <reaction evidence="1 11">
        <text>D-fructose 6-phosphate + L-glutamine = D-glucosamine 6-phosphate + L-glutamate</text>
        <dbReference type="Rhea" id="RHEA:13237"/>
        <dbReference type="ChEBI" id="CHEBI:29985"/>
        <dbReference type="ChEBI" id="CHEBI:58359"/>
        <dbReference type="ChEBI" id="CHEBI:58725"/>
        <dbReference type="ChEBI" id="CHEBI:61527"/>
        <dbReference type="EC" id="2.6.1.16"/>
    </reaction>
</comment>
<dbReference type="Gene3D" id="3.40.50.10490">
    <property type="entry name" value="Glucose-6-phosphate isomerase like protein, domain 1"/>
    <property type="match status" value="2"/>
</dbReference>
<dbReference type="EMBL" id="JAGVWD010000052">
    <property type="protein sequence ID" value="MBS3057661.1"/>
    <property type="molecule type" value="Genomic_DNA"/>
</dbReference>
<evidence type="ECO:0000256" key="7">
    <source>
        <dbReference type="ARBA" id="ARBA00022679"/>
    </source>
</evidence>
<evidence type="ECO:0000256" key="3">
    <source>
        <dbReference type="ARBA" id="ARBA00012916"/>
    </source>
</evidence>